<dbReference type="EMBL" id="GU942975">
    <property type="protein sequence ID" value="ADD93283.1"/>
    <property type="molecule type" value="Genomic_DNA"/>
</dbReference>
<feature type="transmembrane region" description="Helical" evidence="1">
    <location>
        <begin position="278"/>
        <end position="295"/>
    </location>
</feature>
<dbReference type="AlphaFoldDB" id="D6PC32"/>
<keyword evidence="1" id="KW-1133">Transmembrane helix</keyword>
<feature type="transmembrane region" description="Helical" evidence="1">
    <location>
        <begin position="168"/>
        <end position="188"/>
    </location>
</feature>
<accession>D6PC32</accession>
<evidence type="ECO:0000313" key="2">
    <source>
        <dbReference type="EMBL" id="ADD93283.1"/>
    </source>
</evidence>
<reference evidence="2" key="1">
    <citation type="journal article" date="2010" name="ISME J.">
        <title>Metagenome of the Mediterranean deep chlorophyll maximum studied by direct and fosmid library 454 pyrosequencing.</title>
        <authorList>
            <person name="Ghai R."/>
            <person name="Martin-Cuadrado A.B."/>
            <person name="Molto A.G."/>
            <person name="Heredia I.G."/>
            <person name="Cabrera R."/>
            <person name="Martin J."/>
            <person name="Verdu M."/>
            <person name="Deschamps P."/>
            <person name="Moreira D."/>
            <person name="Lopez-Garcia P."/>
            <person name="Mira A."/>
            <person name="Rodriguez-Valera F."/>
        </authorList>
    </citation>
    <scope>NUCLEOTIDE SEQUENCE</scope>
</reference>
<keyword evidence="1" id="KW-0472">Membrane</keyword>
<feature type="transmembrane region" description="Helical" evidence="1">
    <location>
        <begin position="126"/>
        <end position="147"/>
    </location>
</feature>
<keyword evidence="1" id="KW-0812">Transmembrane</keyword>
<feature type="transmembrane region" description="Helical" evidence="1">
    <location>
        <begin position="12"/>
        <end position="31"/>
    </location>
</feature>
<protein>
    <submittedName>
        <fullName evidence="2">Uncharacterized protein</fullName>
    </submittedName>
</protein>
<proteinExistence type="predicted"/>
<name>D6PC32_9ARCH</name>
<evidence type="ECO:0000256" key="1">
    <source>
        <dbReference type="SAM" id="Phobius"/>
    </source>
</evidence>
<sequence length="312" mass="34711">MSTGLRSQPIVGWRITASLALVAQIVILLALKSSLEDESWFVGTLSATVEEGPLMLEGVSANLTIDMLNEQDDISIEFFGPIRLSHWQDERDSRALLSEQEMEEYDENLNETFDSPSPDDVKSTTYTLIHLGIGLSVILLAMVCIDIKKQVSATWLTRIRRFVSLSSMINILVVLILILLVLPASWFGTIAENPKDFSNADSNEAFLAHASFSSESGIGMDGYVLDFEVSGYDIGMVRPANRTAVEESPPLPDSPDSESYISLSGELRADIQPYISEMLYFWIFLWVLVPFALLIQQRVAIDSQLAPLKVRE</sequence>
<organism evidence="2">
    <name type="scientific">uncultured archaeon MedDCM-OCT-S09-C13</name>
    <dbReference type="NCBI Taxonomy" id="743101"/>
    <lineage>
        <taxon>Archaea</taxon>
        <taxon>environmental samples</taxon>
    </lineage>
</organism>